<dbReference type="Gene3D" id="1.10.510.10">
    <property type="entry name" value="Transferase(Phosphotransferase) domain 1"/>
    <property type="match status" value="1"/>
</dbReference>
<dbReference type="PROSITE" id="PS50297">
    <property type="entry name" value="ANK_REP_REGION"/>
    <property type="match status" value="1"/>
</dbReference>
<dbReference type="SUPFAM" id="SSF48403">
    <property type="entry name" value="Ankyrin repeat"/>
    <property type="match status" value="1"/>
</dbReference>
<dbReference type="Gene3D" id="3.30.200.20">
    <property type="entry name" value="Phosphorylase Kinase, domain 1"/>
    <property type="match status" value="1"/>
</dbReference>
<dbReference type="InterPro" id="IPR002110">
    <property type="entry name" value="Ankyrin_rpt"/>
</dbReference>
<dbReference type="OrthoDB" id="448455at2759"/>
<accession>A0A4Z1SYX9</accession>
<dbReference type="SUPFAM" id="SSF56112">
    <property type="entry name" value="Protein kinase-like (PK-like)"/>
    <property type="match status" value="1"/>
</dbReference>
<dbReference type="AlphaFoldDB" id="A0A4Z1SYX9"/>
<evidence type="ECO:0000313" key="5">
    <source>
        <dbReference type="Proteomes" id="UP000315496"/>
    </source>
</evidence>
<name>A0A4Z1SYX9_GIAMU</name>
<reference evidence="4 5" key="1">
    <citation type="submission" date="2019-05" db="EMBL/GenBank/DDBJ databases">
        <title>The compact genome of Giardia muris reveals important steps in the evolution of intestinal protozoan parasites.</title>
        <authorList>
            <person name="Xu F."/>
            <person name="Jimenez-Gonzalez A."/>
            <person name="Einarsson E."/>
            <person name="Astvaldsson A."/>
            <person name="Peirasmaki D."/>
            <person name="Eckmann L."/>
            <person name="Andersson J.O."/>
            <person name="Svard S.G."/>
            <person name="Jerlstrom-Hultqvist J."/>
        </authorList>
    </citation>
    <scope>NUCLEOTIDE SEQUENCE [LARGE SCALE GENOMIC DNA]</scope>
    <source>
        <strain evidence="4 5">Roberts-Thomson</strain>
    </source>
</reference>
<sequence>MLSSDLAASYTVETQGLDTGITSNLGLLSKGKHCTGLLIHTQTIPPSILETIEARARIWQGKDAKGLLEVTDILWSADRTQLLIVQDTRDYVSLAAYCDGRPNPDAPIDESMIWDIAAGVIEALGYLRLSRDELQLHLALSMDTIFISLDADVGSGTGTRRLPVRLALGCLDPVLHPVMHESVDAQRYTAPELFTSFQQLDTADLFSLGVVLYELAMCHKAFLALTSSTLQDTMKGRAYKPITGYTTALTEFISDLMEPDSYKRIGLTDAFLHPTVSNLVTFNCAPLEDVVLSHQFVSGVTSPKPFSLTGGEPDAEPFSKSIRRPSEYEPPANTHDIGATKLIIEARKGDIVGVRQNLNQAKSFSRMGMTALMYAARKGHAEVVEELIPYEAGLRCLDEAFEGYTALMFAALHNQVECVKLLIGPEAGLANQSGRTAFMIAAIYGHFPVMELLVHEEARKQDNYGWSALMCATIIDSDSVVEYLVPRENNIFTRCNENALSIARRLHPESDIVRKLEMYEQAV</sequence>
<evidence type="ECO:0000256" key="2">
    <source>
        <dbReference type="SAM" id="MobiDB-lite"/>
    </source>
</evidence>
<keyword evidence="4" id="KW-0418">Kinase</keyword>
<dbReference type="Pfam" id="PF00069">
    <property type="entry name" value="Pkinase"/>
    <property type="match status" value="1"/>
</dbReference>
<dbReference type="GO" id="GO:0005524">
    <property type="term" value="F:ATP binding"/>
    <property type="evidence" value="ECO:0007669"/>
    <property type="project" value="InterPro"/>
</dbReference>
<dbReference type="PROSITE" id="PS50011">
    <property type="entry name" value="PROTEIN_KINASE_DOM"/>
    <property type="match status" value="1"/>
</dbReference>
<dbReference type="GO" id="GO:0004672">
    <property type="term" value="F:protein kinase activity"/>
    <property type="evidence" value="ECO:0007669"/>
    <property type="project" value="InterPro"/>
</dbReference>
<dbReference type="InterPro" id="IPR036770">
    <property type="entry name" value="Ankyrin_rpt-contain_sf"/>
</dbReference>
<keyword evidence="4" id="KW-0808">Transferase</keyword>
<keyword evidence="1" id="KW-0040">ANK repeat</keyword>
<evidence type="ECO:0000313" key="4">
    <source>
        <dbReference type="EMBL" id="TNJ29965.1"/>
    </source>
</evidence>
<dbReference type="VEuPathDB" id="GiardiaDB:GMRT_13545"/>
<evidence type="ECO:0000256" key="1">
    <source>
        <dbReference type="PROSITE-ProRule" id="PRU00023"/>
    </source>
</evidence>
<dbReference type="Proteomes" id="UP000315496">
    <property type="component" value="Chromosome 1"/>
</dbReference>
<keyword evidence="5" id="KW-1185">Reference proteome</keyword>
<feature type="repeat" description="ANK" evidence="1">
    <location>
        <begin position="367"/>
        <end position="399"/>
    </location>
</feature>
<evidence type="ECO:0000259" key="3">
    <source>
        <dbReference type="PROSITE" id="PS50011"/>
    </source>
</evidence>
<comment type="caution">
    <text evidence="4">The sequence shown here is derived from an EMBL/GenBank/DDBJ whole genome shotgun (WGS) entry which is preliminary data.</text>
</comment>
<feature type="domain" description="Protein kinase" evidence="3">
    <location>
        <begin position="1"/>
        <end position="276"/>
    </location>
</feature>
<dbReference type="Gene3D" id="1.25.40.20">
    <property type="entry name" value="Ankyrin repeat-containing domain"/>
    <property type="match status" value="2"/>
</dbReference>
<dbReference type="EMBL" id="VDLU01000001">
    <property type="protein sequence ID" value="TNJ29965.1"/>
    <property type="molecule type" value="Genomic_DNA"/>
</dbReference>
<protein>
    <submittedName>
        <fullName evidence="4">Kinase, NEK</fullName>
    </submittedName>
</protein>
<dbReference type="Pfam" id="PF12796">
    <property type="entry name" value="Ank_2"/>
    <property type="match status" value="1"/>
</dbReference>
<organism evidence="4 5">
    <name type="scientific">Giardia muris</name>
    <dbReference type="NCBI Taxonomy" id="5742"/>
    <lineage>
        <taxon>Eukaryota</taxon>
        <taxon>Metamonada</taxon>
        <taxon>Diplomonadida</taxon>
        <taxon>Hexamitidae</taxon>
        <taxon>Giardiinae</taxon>
        <taxon>Giardia</taxon>
    </lineage>
</organism>
<dbReference type="SMART" id="SM00220">
    <property type="entry name" value="S_TKc"/>
    <property type="match status" value="1"/>
</dbReference>
<dbReference type="PANTHER" id="PTHR24120:SF4">
    <property type="entry name" value="GH07239P"/>
    <property type="match status" value="1"/>
</dbReference>
<dbReference type="SMART" id="SM00248">
    <property type="entry name" value="ANK"/>
    <property type="match status" value="4"/>
</dbReference>
<dbReference type="PANTHER" id="PTHR24120">
    <property type="entry name" value="GH07239P"/>
    <property type="match status" value="1"/>
</dbReference>
<proteinExistence type="predicted"/>
<feature type="region of interest" description="Disordered" evidence="2">
    <location>
        <begin position="303"/>
        <end position="334"/>
    </location>
</feature>
<dbReference type="PROSITE" id="PS50088">
    <property type="entry name" value="ANK_REPEAT"/>
    <property type="match status" value="1"/>
</dbReference>
<dbReference type="Pfam" id="PF00023">
    <property type="entry name" value="Ank"/>
    <property type="match status" value="1"/>
</dbReference>
<dbReference type="InterPro" id="IPR000719">
    <property type="entry name" value="Prot_kinase_dom"/>
</dbReference>
<dbReference type="InterPro" id="IPR011009">
    <property type="entry name" value="Kinase-like_dom_sf"/>
</dbReference>
<gene>
    <name evidence="4" type="ORF">GMRT_13545</name>
</gene>